<protein>
    <submittedName>
        <fullName evidence="1">Uncharacterized protein</fullName>
    </submittedName>
</protein>
<comment type="caution">
    <text evidence="1">The sequence shown here is derived from an EMBL/GenBank/DDBJ whole genome shotgun (WGS) entry which is preliminary data.</text>
</comment>
<sequence length="166" mass="18838">MIMVLQETQFDVIHGIDAVLEQKDIKIIFEADFPPEVSLLEIVHIIVIGDVERFIQFAVGIADIAAIPVHPQETRMDRLGQPDDACFDFRHFFSGAHPKFHGHETRHIAAEAIHDCCPLLQCFDLIIPQFRMAVVQVDDVVPLTDFVAHFAVRSAVKPLRMLFDKL</sequence>
<dbReference type="AlphaFoldDB" id="A0A645EQK8"/>
<dbReference type="EMBL" id="VSSQ01050050">
    <property type="protein sequence ID" value="MPN04117.1"/>
    <property type="molecule type" value="Genomic_DNA"/>
</dbReference>
<name>A0A645EQK8_9ZZZZ</name>
<accession>A0A645EQK8</accession>
<proteinExistence type="predicted"/>
<evidence type="ECO:0000313" key="1">
    <source>
        <dbReference type="EMBL" id="MPN04117.1"/>
    </source>
</evidence>
<gene>
    <name evidence="1" type="ORF">SDC9_151353</name>
</gene>
<reference evidence="1" key="1">
    <citation type="submission" date="2019-08" db="EMBL/GenBank/DDBJ databases">
        <authorList>
            <person name="Kucharzyk K."/>
            <person name="Murdoch R.W."/>
            <person name="Higgins S."/>
            <person name="Loffler F."/>
        </authorList>
    </citation>
    <scope>NUCLEOTIDE SEQUENCE</scope>
</reference>
<organism evidence="1">
    <name type="scientific">bioreactor metagenome</name>
    <dbReference type="NCBI Taxonomy" id="1076179"/>
    <lineage>
        <taxon>unclassified sequences</taxon>
        <taxon>metagenomes</taxon>
        <taxon>ecological metagenomes</taxon>
    </lineage>
</organism>